<dbReference type="Proteomes" id="UP000224634">
    <property type="component" value="Unassembled WGS sequence"/>
</dbReference>
<accession>A0A2B7Y0M9</accession>
<name>A0A2B7Y0M9_POLH7</name>
<organism evidence="3 4">
    <name type="scientific">Polytolypa hystricis (strain UAMH7299)</name>
    <dbReference type="NCBI Taxonomy" id="1447883"/>
    <lineage>
        <taxon>Eukaryota</taxon>
        <taxon>Fungi</taxon>
        <taxon>Dikarya</taxon>
        <taxon>Ascomycota</taxon>
        <taxon>Pezizomycotina</taxon>
        <taxon>Eurotiomycetes</taxon>
        <taxon>Eurotiomycetidae</taxon>
        <taxon>Onygenales</taxon>
        <taxon>Onygenales incertae sedis</taxon>
        <taxon>Polytolypa</taxon>
    </lineage>
</organism>
<dbReference type="EMBL" id="PDNA01000089">
    <property type="protein sequence ID" value="PGH14840.1"/>
    <property type="molecule type" value="Genomic_DNA"/>
</dbReference>
<reference evidence="3 4" key="1">
    <citation type="submission" date="2017-10" db="EMBL/GenBank/DDBJ databases">
        <title>Comparative genomics in systemic dimorphic fungi from Ajellomycetaceae.</title>
        <authorList>
            <person name="Munoz J.F."/>
            <person name="Mcewen J.G."/>
            <person name="Clay O.K."/>
            <person name="Cuomo C.A."/>
        </authorList>
    </citation>
    <scope>NUCLEOTIDE SEQUENCE [LARGE SCALE GENOMIC DNA]</scope>
    <source>
        <strain evidence="3 4">UAMH7299</strain>
    </source>
</reference>
<dbReference type="InterPro" id="IPR018815">
    <property type="entry name" value="Incr_loss_mito_DNA_1"/>
</dbReference>
<keyword evidence="2" id="KW-0732">Signal</keyword>
<evidence type="ECO:0000256" key="2">
    <source>
        <dbReference type="SAM" id="SignalP"/>
    </source>
</evidence>
<keyword evidence="1" id="KW-0812">Transmembrane</keyword>
<dbReference type="PANTHER" id="PTHR28029">
    <property type="entry name" value="PROTEIN ILM1"/>
    <property type="match status" value="1"/>
</dbReference>
<dbReference type="PANTHER" id="PTHR28029:SF1">
    <property type="entry name" value="PROTEIN ILM1"/>
    <property type="match status" value="1"/>
</dbReference>
<proteinExistence type="predicted"/>
<feature type="transmembrane region" description="Helical" evidence="1">
    <location>
        <begin position="119"/>
        <end position="144"/>
    </location>
</feature>
<dbReference type="AlphaFoldDB" id="A0A2B7Y0M9"/>
<feature type="chain" id="PRO_5013106706" evidence="2">
    <location>
        <begin position="28"/>
        <end position="192"/>
    </location>
</feature>
<comment type="caution">
    <text evidence="3">The sequence shown here is derived from an EMBL/GenBank/DDBJ whole genome shotgun (WGS) entry which is preliminary data.</text>
</comment>
<dbReference type="OrthoDB" id="5299849at2759"/>
<feature type="transmembrane region" description="Helical" evidence="1">
    <location>
        <begin position="59"/>
        <end position="79"/>
    </location>
</feature>
<keyword evidence="4" id="KW-1185">Reference proteome</keyword>
<keyword evidence="1" id="KW-1133">Transmembrane helix</keyword>
<protein>
    <submittedName>
        <fullName evidence="3">Uncharacterized protein</fullName>
    </submittedName>
</protein>
<sequence length="192" mass="21315">MGSLSSKSYIKLHALFQFLLAIYLTNSREVITGSDELVYQADNGMRIKTIPTFNRPRSPFAYCGIVLIILALFDLILVVKLPRLNQIMVISLMLQSEADPASAQANSAANKAASVIKTLFTQICILLAVARFCAFSIISLRIYASSPESWTSAVGLHYDGSIIKDARLEDMKHKVVLAYGVMEMMFSSWVRI</sequence>
<keyword evidence="1" id="KW-0472">Membrane</keyword>
<evidence type="ECO:0000313" key="3">
    <source>
        <dbReference type="EMBL" id="PGH14840.1"/>
    </source>
</evidence>
<evidence type="ECO:0000256" key="1">
    <source>
        <dbReference type="SAM" id="Phobius"/>
    </source>
</evidence>
<dbReference type="Pfam" id="PF10311">
    <property type="entry name" value="Ilm1"/>
    <property type="match status" value="1"/>
</dbReference>
<feature type="signal peptide" evidence="2">
    <location>
        <begin position="1"/>
        <end position="27"/>
    </location>
</feature>
<evidence type="ECO:0000313" key="4">
    <source>
        <dbReference type="Proteomes" id="UP000224634"/>
    </source>
</evidence>
<gene>
    <name evidence="3" type="ORF">AJ80_05766</name>
</gene>